<feature type="repeat" description="PPR" evidence="2">
    <location>
        <begin position="276"/>
        <end position="310"/>
    </location>
</feature>
<feature type="repeat" description="PPR" evidence="2">
    <location>
        <begin position="1392"/>
        <end position="1426"/>
    </location>
</feature>
<dbReference type="Proteomes" id="UP000694427">
    <property type="component" value="Unplaced"/>
</dbReference>
<dbReference type="Pfam" id="PF17177">
    <property type="entry name" value="PPR_long"/>
    <property type="match status" value="1"/>
</dbReference>
<evidence type="ECO:0000256" key="2">
    <source>
        <dbReference type="PROSITE-ProRule" id="PRU00708"/>
    </source>
</evidence>
<organism evidence="6 7">
    <name type="scientific">Cyprinus carpio</name>
    <name type="common">Common carp</name>
    <dbReference type="NCBI Taxonomy" id="7962"/>
    <lineage>
        <taxon>Eukaryota</taxon>
        <taxon>Metazoa</taxon>
        <taxon>Chordata</taxon>
        <taxon>Craniata</taxon>
        <taxon>Vertebrata</taxon>
        <taxon>Euteleostomi</taxon>
        <taxon>Actinopterygii</taxon>
        <taxon>Neopterygii</taxon>
        <taxon>Teleostei</taxon>
        <taxon>Ostariophysi</taxon>
        <taxon>Cypriniformes</taxon>
        <taxon>Cyprinidae</taxon>
        <taxon>Cyprininae</taxon>
        <taxon>Cyprinus</taxon>
    </lineage>
</organism>
<keyword evidence="7" id="KW-1185">Reference proteome</keyword>
<feature type="coiled-coil region" evidence="3">
    <location>
        <begin position="703"/>
        <end position="764"/>
    </location>
</feature>
<evidence type="ECO:0000256" key="3">
    <source>
        <dbReference type="SAM" id="Coils"/>
    </source>
</evidence>
<dbReference type="PROSITE" id="PS51375">
    <property type="entry name" value="PPR"/>
    <property type="match status" value="4"/>
</dbReference>
<dbReference type="PROSITE" id="PS51257">
    <property type="entry name" value="PROKAR_LIPOPROTEIN"/>
    <property type="match status" value="1"/>
</dbReference>
<dbReference type="InterPro" id="IPR002885">
    <property type="entry name" value="PPR_rpt"/>
</dbReference>
<reference evidence="6" key="1">
    <citation type="submission" date="2025-08" db="UniProtKB">
        <authorList>
            <consortium name="Ensembl"/>
        </authorList>
    </citation>
    <scope>IDENTIFICATION</scope>
</reference>
<dbReference type="InterPro" id="IPR011990">
    <property type="entry name" value="TPR-like_helical_dom_sf"/>
</dbReference>
<keyword evidence="1" id="KW-0677">Repeat</keyword>
<proteinExistence type="predicted"/>
<evidence type="ECO:0000313" key="6">
    <source>
        <dbReference type="Ensembl" id="ENSCCRP00010093909.1"/>
    </source>
</evidence>
<name>A0A8C1NLD5_CYPCA</name>
<dbReference type="InterPro" id="IPR033490">
    <property type="entry name" value="LRP130"/>
</dbReference>
<dbReference type="GO" id="GO:0003730">
    <property type="term" value="F:mRNA 3'-UTR binding"/>
    <property type="evidence" value="ECO:0007669"/>
    <property type="project" value="TreeGrafter"/>
</dbReference>
<dbReference type="GO" id="GO:0005634">
    <property type="term" value="C:nucleus"/>
    <property type="evidence" value="ECO:0007669"/>
    <property type="project" value="TreeGrafter"/>
</dbReference>
<accession>A0A8C1NLD5</accession>
<feature type="chain" id="PRO_5034868819" evidence="4">
    <location>
        <begin position="17"/>
        <end position="1474"/>
    </location>
</feature>
<feature type="domain" description="PROP1-like PPR" evidence="5">
    <location>
        <begin position="268"/>
        <end position="376"/>
    </location>
</feature>
<feature type="signal peptide" evidence="4">
    <location>
        <begin position="1"/>
        <end position="16"/>
    </location>
</feature>
<dbReference type="Gene3D" id="1.25.40.10">
    <property type="entry name" value="Tetratricopeptide repeat domain"/>
    <property type="match status" value="4"/>
</dbReference>
<reference evidence="6" key="2">
    <citation type="submission" date="2025-09" db="UniProtKB">
        <authorList>
            <consortium name="Ensembl"/>
        </authorList>
    </citation>
    <scope>IDENTIFICATION</scope>
</reference>
<dbReference type="PANTHER" id="PTHR46669">
    <property type="entry name" value="LEUCINE-RICH PPR MOTIF-CONTAINING PROTEIN, MITOCHONDRIAL"/>
    <property type="match status" value="1"/>
</dbReference>
<sequence length="1474" mass="165184">MKTMVSSVALWPVTWCGCPSLFCLYRRNMAALLRSARFLKCSPASLLQVTGNTRHAPAAGRLYSGAVGTPHVGLCVRQTVPGRLNVNSLSSSALPCVSCRQYGVVPEQRGLVKDEPSVAVRSKQAQQFDWALAKLDSSVRRTGRVTKTLLLRIFHDICRTGYPSGNQALLMLRSCGSLLPEVPLAERIELSQLIWDQLQELGATYDVSHYNALLKTYLQNEFRFSPTDFLAKMEAANVQPNRVTYQRLIAAYCEVGDIEGASTILGFMKSKDLPITEAVFNSLVTGHARAGDMDSAEGIFSVMKGAGIEPGPDTYLSLLSSYAEKGDIAKIKQTLETVENADIHLMDRDLMQVVFSLTKAGHQQYVPEIVERMRHERGYVPDAMNLCLSLITHGHEETAFSVLKSFTGLLAESQTSDSPDLGNFFLRHCVNMDKSAENIVRFCKDLKDSGLHSSPLQFTLQCALEAKKTGMAVELMRRMKEEGLPLRPHYFWPLFTHYQKEKNISGTLQALRAMQELGVASDIDTFSIYILPSFPSVDSARTSLKEAGIDVDANILIAAELRTEASRGNLAGLFSLMSSPALPNIDLSAFRASLISGFRGFHNVELMAKITELLCKDPRLNSADPETSENVAYFLYNLIDSMNETEVHSKEEQIREYFGLLKNMNISISLNIFRGIRNILESYQVPELVKDVLALVDKKDNGLENEATLLRNLEGKLSFLEKTLAELKAEGKEASSTLKKVITVLCAEEKLERALELKIQYEADMSPAAYAMLINLCCRHDNAEEALKLKMELARKDSEVALDAQKYVALVRVLSKHGKLEEAIDMLKEMKEKDVQLRDSTISLLTLTMNTAAMKGDANTIRRLQETIFTLGLAKPSSNLCSPLITCYLESGNYAGAFDATVEVHKQYNQMPKIHDLICGLVEKGDAELLQKVMEFLSQERGEMMMLYDLYFAFLQTGRYKEARKIIETPGLRARPTRLQWFAEKCIAAQQMEPLENMVDMTFKLFECDRDDMYHYLLRLCKETNDWQKAEATWMKMQEENLAPRERTLRLLADILKNNDKEVPFEVPEVWFEEVKGQPEMFLEQEIKSSPVLQASPRKRVAASPPKETTVDNYRLKVLSLCKKGKAQEAYDMLKEAGSMGLVLGPAPYDTLIKALLAKGNIEDAMAVKNIATDQVPEFSLTDNANNLLIISQVKRCQMKDALGTLKGMLQADQVPSQLAITRLVQGLGSEGKTQDIQEVEALVKTLGSIKMSSMLFVNNTALAHIKNEDIDSAVELLESFYIQNTDNQKSSISFVFRKVLDANNDAALDKLSAMVERLCNHFASYRAATDLFLIYLDTGRTEEAKFLLQRCAAVNEQKDTMFTYMLRAAQQPGQAAKIKALSELIPDFTEKENIYSHLVKCCGLDKDFRSAKALYERMQAEGVKADELTLKRLALLYKEAGEPVPFEEPPESFRFYAEKLKKQRSESMEPTDS</sequence>
<keyword evidence="3" id="KW-0175">Coiled coil</keyword>
<evidence type="ECO:0000313" key="7">
    <source>
        <dbReference type="Proteomes" id="UP000694427"/>
    </source>
</evidence>
<evidence type="ECO:0000259" key="5">
    <source>
        <dbReference type="Pfam" id="PF17177"/>
    </source>
</evidence>
<dbReference type="PANTHER" id="PTHR46669:SF1">
    <property type="entry name" value="LEUCINE-RICH PPR MOTIF-CONTAINING PROTEIN, MITOCHONDRIAL"/>
    <property type="match status" value="1"/>
</dbReference>
<dbReference type="SUPFAM" id="SSF48452">
    <property type="entry name" value="TPR-like"/>
    <property type="match status" value="1"/>
</dbReference>
<dbReference type="GO" id="GO:0005739">
    <property type="term" value="C:mitochondrion"/>
    <property type="evidence" value="ECO:0007669"/>
    <property type="project" value="TreeGrafter"/>
</dbReference>
<feature type="repeat" description="PPR" evidence="2">
    <location>
        <begin position="803"/>
        <end position="837"/>
    </location>
</feature>
<gene>
    <name evidence="6" type="primary">LOC109079124</name>
</gene>
<keyword evidence="4" id="KW-0732">Signal</keyword>
<dbReference type="InterPro" id="IPR033443">
    <property type="entry name" value="PROP1-like_PPR_dom"/>
</dbReference>
<feature type="repeat" description="PPR" evidence="2">
    <location>
        <begin position="241"/>
        <end position="275"/>
    </location>
</feature>
<dbReference type="Ensembl" id="ENSCCRT00010104210.1">
    <property type="protein sequence ID" value="ENSCCRP00010093909.1"/>
    <property type="gene ID" value="ENSCCRG00010038156.1"/>
</dbReference>
<dbReference type="Pfam" id="PF01535">
    <property type="entry name" value="PPR"/>
    <property type="match status" value="3"/>
</dbReference>
<evidence type="ECO:0000256" key="1">
    <source>
        <dbReference type="ARBA" id="ARBA00022737"/>
    </source>
</evidence>
<dbReference type="SUPFAM" id="SSF48371">
    <property type="entry name" value="ARM repeat"/>
    <property type="match status" value="1"/>
</dbReference>
<dbReference type="InterPro" id="IPR016024">
    <property type="entry name" value="ARM-type_fold"/>
</dbReference>
<dbReference type="GO" id="GO:0070129">
    <property type="term" value="P:regulation of mitochondrial translation"/>
    <property type="evidence" value="ECO:0007669"/>
    <property type="project" value="TreeGrafter"/>
</dbReference>
<dbReference type="NCBIfam" id="TIGR00756">
    <property type="entry name" value="PPR"/>
    <property type="match status" value="3"/>
</dbReference>
<evidence type="ECO:0000256" key="4">
    <source>
        <dbReference type="SAM" id="SignalP"/>
    </source>
</evidence>
<protein>
    <submittedName>
        <fullName evidence="6">Leucine rich pentatricopeptide repeat containing</fullName>
    </submittedName>
</protein>